<dbReference type="EMBL" id="JBHLVF010000011">
    <property type="protein sequence ID" value="MFC0391610.1"/>
    <property type="molecule type" value="Genomic_DNA"/>
</dbReference>
<protein>
    <submittedName>
        <fullName evidence="1">Uncharacterized protein</fullName>
    </submittedName>
</protein>
<accession>A0ABV6J6U9</accession>
<organism evidence="1 2">
    <name type="scientific">Paenibacillus mendelii</name>
    <dbReference type="NCBI Taxonomy" id="206163"/>
    <lineage>
        <taxon>Bacteria</taxon>
        <taxon>Bacillati</taxon>
        <taxon>Bacillota</taxon>
        <taxon>Bacilli</taxon>
        <taxon>Bacillales</taxon>
        <taxon>Paenibacillaceae</taxon>
        <taxon>Paenibacillus</taxon>
    </lineage>
</organism>
<gene>
    <name evidence="1" type="ORF">ACFFJ8_09500</name>
</gene>
<proteinExistence type="predicted"/>
<sequence length="376" mass="42620">MFNINPMPKGNVKRVAVIVTQYFFNSHADVILGRLFGGFDYHPQVEVVSLYTDQVPDNDMSRGEAARCDVPIYSTIEETIKTPYHNGGVDGIIIIGEHGDYPDDEKGQKMYPRRRLLEDTLKTMDELNLNVPIFSDKHLSYDIKDSVWMYEQLRQRGIPFMGGSSIPHIPPVPSFDPKLLEQASELLVVSYSDSIEAYGYHGLELMQSLAEKRAGGETGVKSVSVLQGREVWESMSRGEWPEDLMLQTLSLYEDRENVHPKESDDLTILFSVEYIDGFKGYVIQQSRIVDQWGFAFRGKDGTITSAISATDTNRPWKHFGRLTGMIEQFIITGKEPFPAERILMSSGLTNLSMESLYQKKELETPELNFSYGQSNS</sequence>
<name>A0ABV6J6U9_9BACL</name>
<comment type="caution">
    <text evidence="1">The sequence shown here is derived from an EMBL/GenBank/DDBJ whole genome shotgun (WGS) entry which is preliminary data.</text>
</comment>
<evidence type="ECO:0000313" key="1">
    <source>
        <dbReference type="EMBL" id="MFC0391610.1"/>
    </source>
</evidence>
<dbReference type="RefSeq" id="WP_204819745.1">
    <property type="nucleotide sequence ID" value="NZ_JANHOF010000006.1"/>
</dbReference>
<dbReference type="Proteomes" id="UP001589818">
    <property type="component" value="Unassembled WGS sequence"/>
</dbReference>
<keyword evidence="2" id="KW-1185">Reference proteome</keyword>
<reference evidence="1 2" key="1">
    <citation type="submission" date="2024-09" db="EMBL/GenBank/DDBJ databases">
        <authorList>
            <person name="Sun Q."/>
            <person name="Mori K."/>
        </authorList>
    </citation>
    <scope>NUCLEOTIDE SEQUENCE [LARGE SCALE GENOMIC DNA]</scope>
    <source>
        <strain evidence="1 2">CCM 4839</strain>
    </source>
</reference>
<evidence type="ECO:0000313" key="2">
    <source>
        <dbReference type="Proteomes" id="UP001589818"/>
    </source>
</evidence>